<sequence length="89" mass="9751">MDELNLDEALAMDEELNTLLREPQKGPVDSKNCVLCAALVLALRELTEKADAEGVADMVTKMAEHAQYGHPEDERTRSAVEDLYSSSAS</sequence>
<organism evidence="2 3">
    <name type="scientific">Streptomyces parvus</name>
    <dbReference type="NCBI Taxonomy" id="66428"/>
    <lineage>
        <taxon>Bacteria</taxon>
        <taxon>Bacillati</taxon>
        <taxon>Actinomycetota</taxon>
        <taxon>Actinomycetes</taxon>
        <taxon>Kitasatosporales</taxon>
        <taxon>Streptomycetaceae</taxon>
        <taxon>Streptomyces</taxon>
    </lineage>
</organism>
<dbReference type="AlphaFoldDB" id="A0A7K3RT95"/>
<accession>A0A7K3RT95</accession>
<evidence type="ECO:0000256" key="1">
    <source>
        <dbReference type="SAM" id="MobiDB-lite"/>
    </source>
</evidence>
<comment type="caution">
    <text evidence="2">The sequence shown here is derived from an EMBL/GenBank/DDBJ whole genome shotgun (WGS) entry which is preliminary data.</text>
</comment>
<gene>
    <name evidence="2" type="ORF">G3I50_09180</name>
</gene>
<evidence type="ECO:0000313" key="3">
    <source>
        <dbReference type="Proteomes" id="UP000469670"/>
    </source>
</evidence>
<feature type="region of interest" description="Disordered" evidence="1">
    <location>
        <begin position="65"/>
        <end position="89"/>
    </location>
</feature>
<dbReference type="Proteomes" id="UP000469670">
    <property type="component" value="Unassembled WGS sequence"/>
</dbReference>
<reference evidence="2 3" key="1">
    <citation type="submission" date="2020-01" db="EMBL/GenBank/DDBJ databases">
        <title>Insect and environment-associated Actinomycetes.</title>
        <authorList>
            <person name="Currrie C."/>
            <person name="Chevrette M."/>
            <person name="Carlson C."/>
            <person name="Stubbendieck R."/>
            <person name="Wendt-Pienkowski E."/>
        </authorList>
    </citation>
    <scope>NUCLEOTIDE SEQUENCE [LARGE SCALE GENOMIC DNA]</scope>
    <source>
        <strain evidence="2 3">SID7590</strain>
    </source>
</reference>
<dbReference type="RefSeq" id="WP_164201227.1">
    <property type="nucleotide sequence ID" value="NZ_JAAGMP010000453.1"/>
</dbReference>
<protein>
    <submittedName>
        <fullName evidence="2">Uncharacterized protein</fullName>
    </submittedName>
</protein>
<name>A0A7K3RT95_9ACTN</name>
<feature type="compositionally biased region" description="Basic and acidic residues" evidence="1">
    <location>
        <begin position="70"/>
        <end position="80"/>
    </location>
</feature>
<evidence type="ECO:0000313" key="2">
    <source>
        <dbReference type="EMBL" id="NEC18428.1"/>
    </source>
</evidence>
<dbReference type="EMBL" id="JAAGMP010000453">
    <property type="protein sequence ID" value="NEC18428.1"/>
    <property type="molecule type" value="Genomic_DNA"/>
</dbReference>
<proteinExistence type="predicted"/>